<comment type="caution">
    <text evidence="3">The sequence shown here is derived from an EMBL/GenBank/DDBJ whole genome shotgun (WGS) entry which is preliminary data.</text>
</comment>
<proteinExistence type="predicted"/>
<accession>A0A6A3MNK5</accession>
<dbReference type="Proteomes" id="UP000435112">
    <property type="component" value="Unassembled WGS sequence"/>
</dbReference>
<keyword evidence="1" id="KW-0175">Coiled coil</keyword>
<dbReference type="PANTHER" id="PTHR32215">
    <property type="entry name" value="CILIA- AND FLAGELLA-ASSOCIATED PROTEIN 57"/>
    <property type="match status" value="1"/>
</dbReference>
<feature type="compositionally biased region" description="Polar residues" evidence="2">
    <location>
        <begin position="1268"/>
        <end position="1288"/>
    </location>
</feature>
<feature type="compositionally biased region" description="Polar residues" evidence="2">
    <location>
        <begin position="1446"/>
        <end position="1458"/>
    </location>
</feature>
<dbReference type="InterPro" id="IPR052993">
    <property type="entry name" value="CFA-57"/>
</dbReference>
<dbReference type="EMBL" id="QXFU01000460">
    <property type="protein sequence ID" value="KAE9033001.1"/>
    <property type="molecule type" value="Genomic_DNA"/>
</dbReference>
<evidence type="ECO:0000256" key="1">
    <source>
        <dbReference type="SAM" id="Coils"/>
    </source>
</evidence>
<protein>
    <submittedName>
        <fullName evidence="3">Uncharacterized protein</fullName>
    </submittedName>
</protein>
<feature type="coiled-coil region" evidence="1">
    <location>
        <begin position="795"/>
        <end position="956"/>
    </location>
</feature>
<evidence type="ECO:0000313" key="4">
    <source>
        <dbReference type="Proteomes" id="UP000435112"/>
    </source>
</evidence>
<dbReference type="InterPro" id="IPR036322">
    <property type="entry name" value="WD40_repeat_dom_sf"/>
</dbReference>
<organism evidence="3 4">
    <name type="scientific">Phytophthora rubi</name>
    <dbReference type="NCBI Taxonomy" id="129364"/>
    <lineage>
        <taxon>Eukaryota</taxon>
        <taxon>Sar</taxon>
        <taxon>Stramenopiles</taxon>
        <taxon>Oomycota</taxon>
        <taxon>Peronosporomycetes</taxon>
        <taxon>Peronosporales</taxon>
        <taxon>Peronosporaceae</taxon>
        <taxon>Phytophthora</taxon>
    </lineage>
</organism>
<gene>
    <name evidence="3" type="ORF">PR002_g8893</name>
</gene>
<evidence type="ECO:0000256" key="2">
    <source>
        <dbReference type="SAM" id="MobiDB-lite"/>
    </source>
</evidence>
<dbReference type="SUPFAM" id="SSF50978">
    <property type="entry name" value="WD40 repeat-like"/>
    <property type="match status" value="1"/>
</dbReference>
<feature type="coiled-coil region" evidence="1">
    <location>
        <begin position="1613"/>
        <end position="1704"/>
    </location>
</feature>
<feature type="region of interest" description="Disordered" evidence="2">
    <location>
        <begin position="1262"/>
        <end position="1292"/>
    </location>
</feature>
<reference evidence="3 4" key="1">
    <citation type="submission" date="2018-09" db="EMBL/GenBank/DDBJ databases">
        <title>Genomic investigation of the strawberry pathogen Phytophthora fragariae indicates pathogenicity is determined by transcriptional variation in three key races.</title>
        <authorList>
            <person name="Adams T.M."/>
            <person name="Armitage A.D."/>
            <person name="Sobczyk M.K."/>
            <person name="Bates H.J."/>
            <person name="Dunwell J.M."/>
            <person name="Nellist C.F."/>
            <person name="Harrison R.J."/>
        </authorList>
    </citation>
    <scope>NUCLEOTIDE SEQUENCE [LARGE SCALE GENOMIC DNA]</scope>
    <source>
        <strain evidence="3 4">SCRP324</strain>
    </source>
</reference>
<dbReference type="InterPro" id="IPR015943">
    <property type="entry name" value="WD40/YVTN_repeat-like_dom_sf"/>
</dbReference>
<evidence type="ECO:0000313" key="3">
    <source>
        <dbReference type="EMBL" id="KAE9033001.1"/>
    </source>
</evidence>
<feature type="region of interest" description="Disordered" evidence="2">
    <location>
        <begin position="1437"/>
        <end position="1458"/>
    </location>
</feature>
<sequence>MRDVVPLLGEAPAPPTLVPVNGNGLDTSFRDVILPLSRHELVLVIGKYIVLQNTQTQELSFVTPQEQASAPLGEITAMALCGKRHHLSVCRAAVKADEGVADSSSSPASISVYSVAAKSDKTESTTAKSGGTRRIALLKTLVVTWTDKFVGTALSPDGKLVSAQAANASWSLGVWDWGRGRQIALSDVHCRVSRVRFNVIDMAQLSTSGGSLLRIWTLCEYTLKPLASFKSGDETRVKNVVSYADHAWLPDDVLVGLLEDGDVQLIVNAELIQTLRAVHKGLGRMLCMSPLASGEGVVVGGTHGLVSVVRVASKMLKANEKELHLQRRMRVPHTERIASVATDPAAAMLLCCTENGYGAYDLSKMCLLRGDDETIDLSLLSSTPLSQQMERLSAASRRPCFAAACRASDGDAAVHVWSQTDCHECFISHPLEQQAPLSIDIHPAGSELLVTFSSKLQIFFMLHDSLRLAFEMPQKQLSLAQYSPSGALFAAVHATNKAVFVYRSLSRVQCEPQLVGVFREFRDTVEVFRWAVHDSSFFAVDAAGELRHCQLRWQSGGEVEDLVVSHSVAQTLAPGNAIVAFASSYMDRESHDYAVFVVEKRNATGLHKRAGSSQCIIRAWVNGELAFDALHSASGTGVGESVPFEVTALEAGPGLGASTGSDGSVYSNLLFTGTASGSVVLFSWKRGPRRNESQSTILLTHAVKRVDLHTAPVVGLFYASRSRLLLSNARNGVVLATKLCRENVGNGESSSALATAIRDDQNLHDLSVNSFTGICQPEELAVYDRNKVELTRLKLLDLDSELQQFKMENEMLTRLVSEQRTRFENTLQGQLAAQARTAEEKQKELRAELGVRLGGAINEREEKLRSLSEDARSAQDHYLVTLEKLQTERDWLREQLHAAKLDLEGEQKRAQEREVQLEYDGRRKLQEVKAQYDTTQKKLTDELEVTQRKLREVLSQQDQDQLVQMGLLAASIDCEKQKGATQLAEQHGKAAALNQQVKMLLSALNQKDGELQQMCCDYGERVHEIELLRDKLADERALTKRVMREKDETATQLAEQRRLFENLQRVDGVHRSQLELLQKHILPKDRELAHMQEHLNQLHDANQEVVVQANVSDRLRVETSTLARKHARDLEMALKRLEHVRHSIVVLQEELGELVRRSAVQEKSTLVTEIGRLHKRLTRQLDALQARGDSADEVNAELHRQNRFLLQNKHSLRRQVEAGNREKHKLAAALSYQNASLVTELNTYRRANKELERRLRRHEELGAKCTGTARSAGSSRVETNRSQNQEVPETNEVPMELDGRKLLLPTQTAELASSRTLEADADGVRGGVGASWTLPDWEEYSDWSDVETDMSLDTASSVASTEHQRVYRIQRARVEPPRDLRETHSLYTQRRLDESFQGVGKHAGRGLLAQQSEISAELQAVRKKLSEFQDKWKKTVDSRADADTSGGPTVASSWSSPLSKGRERHVAVAVQTERDEREDAVKQWVLLLTQKLTTLTRKYAHEPTHSFQAAMTHLTGLQSFDEGGSGGLKDSAEGSEEGDDGSSLASWHVGRALKTAVPLEIAEQFLELEHAIACVSTAVGQHERRQMSNLDRAVQQVQGYHHERMQQVVDESLAELKLVRGRYKKKEAQLEDELRAANKEIEQWKQKATEAEHRKKLDRETLEFKLSSAKEQYDQACRRYESDVAELKTQLEAVRAERKQVINQHKDTCIHP</sequence>
<dbReference type="Gene3D" id="2.130.10.10">
    <property type="entry name" value="YVTN repeat-like/Quinoprotein amine dehydrogenase"/>
    <property type="match status" value="2"/>
</dbReference>
<dbReference type="PANTHER" id="PTHR32215:SF0">
    <property type="entry name" value="CILIA- AND FLAGELLA-ASSOCIATED PROTEIN 57"/>
    <property type="match status" value="1"/>
</dbReference>
<feature type="region of interest" description="Disordered" evidence="2">
    <location>
        <begin position="1518"/>
        <end position="1543"/>
    </location>
</feature>
<dbReference type="OrthoDB" id="67226at2759"/>
<name>A0A6A3MNK5_9STRA</name>